<evidence type="ECO:0000256" key="1">
    <source>
        <dbReference type="SAM" id="MobiDB-lite"/>
    </source>
</evidence>
<name>A0AAQ4D7X4_AMBAM</name>
<reference evidence="2 3" key="1">
    <citation type="journal article" date="2023" name="Arcadia Sci">
        <title>De novo assembly of a long-read Amblyomma americanum tick genome.</title>
        <authorList>
            <person name="Chou S."/>
            <person name="Poskanzer K.E."/>
            <person name="Rollins M."/>
            <person name="Thuy-Boun P.S."/>
        </authorList>
    </citation>
    <scope>NUCLEOTIDE SEQUENCE [LARGE SCALE GENOMIC DNA]</scope>
    <source>
        <strain evidence="2">F_SG_1</strain>
        <tissue evidence="2">Salivary glands</tissue>
    </source>
</reference>
<accession>A0AAQ4D7X4</accession>
<keyword evidence="3" id="KW-1185">Reference proteome</keyword>
<protein>
    <submittedName>
        <fullName evidence="2">Uncharacterized protein</fullName>
    </submittedName>
</protein>
<feature type="compositionally biased region" description="Basic and acidic residues" evidence="1">
    <location>
        <begin position="1"/>
        <end position="10"/>
    </location>
</feature>
<evidence type="ECO:0000313" key="3">
    <source>
        <dbReference type="Proteomes" id="UP001321473"/>
    </source>
</evidence>
<gene>
    <name evidence="2" type="ORF">V5799_003801</name>
</gene>
<feature type="region of interest" description="Disordered" evidence="1">
    <location>
        <begin position="1"/>
        <end position="20"/>
    </location>
</feature>
<dbReference type="AlphaFoldDB" id="A0AAQ4D7X4"/>
<sequence length="99" mass="10443">MIGPKNHDVGSKQQHKKRGSGCAASFHLLRRAVLPKTWSEIVAIPFPFLKAVGGVALFTRGPSDAWLSRTGPELSRAACGPTSIGVSAALVLRGHHGGY</sequence>
<proteinExistence type="predicted"/>
<comment type="caution">
    <text evidence="2">The sequence shown here is derived from an EMBL/GenBank/DDBJ whole genome shotgun (WGS) entry which is preliminary data.</text>
</comment>
<dbReference type="Proteomes" id="UP001321473">
    <property type="component" value="Unassembled WGS sequence"/>
</dbReference>
<dbReference type="EMBL" id="JARKHS020033987">
    <property type="protein sequence ID" value="KAK8758564.1"/>
    <property type="molecule type" value="Genomic_DNA"/>
</dbReference>
<evidence type="ECO:0000313" key="2">
    <source>
        <dbReference type="EMBL" id="KAK8758564.1"/>
    </source>
</evidence>
<organism evidence="2 3">
    <name type="scientific">Amblyomma americanum</name>
    <name type="common">Lone star tick</name>
    <dbReference type="NCBI Taxonomy" id="6943"/>
    <lineage>
        <taxon>Eukaryota</taxon>
        <taxon>Metazoa</taxon>
        <taxon>Ecdysozoa</taxon>
        <taxon>Arthropoda</taxon>
        <taxon>Chelicerata</taxon>
        <taxon>Arachnida</taxon>
        <taxon>Acari</taxon>
        <taxon>Parasitiformes</taxon>
        <taxon>Ixodida</taxon>
        <taxon>Ixodoidea</taxon>
        <taxon>Ixodidae</taxon>
        <taxon>Amblyomminae</taxon>
        <taxon>Amblyomma</taxon>
    </lineage>
</organism>